<accession>A0A242M9Y4</accession>
<sequence length="335" mass="38333">MQVNVQGAQWNRAQKSLVTGPQAYHLDVPSAANSKGISVVSYHARESMATPYEITIEFTHVEPLSRSDYLGRDGHFTITAEDSTEPRVYCGIIVSFKRIKKTKDFFRYTVVVASQIKRLDLLHRCRVYQHQSGPQIIESILLSDKFMDHQFVFKLRRDYPVHEFRLQYQTSDLAYIRLLCEQEGIYFYIEQGKHGDVIVFGDDIDHYVYTPELKAPYRENAGLEAGVEAVFALETHADVVPQSVLVAEYNPLSAWERFKDEANVAVNDTTTYGQPYIYGTNHLSQDCAQWEAQLRHEAATLHGRSCITGKAMCWSCDRAVFCALMNRCPMRPADR</sequence>
<dbReference type="RefSeq" id="WP_306299742.1">
    <property type="nucleotide sequence ID" value="NZ_NBTY01000182.1"/>
</dbReference>
<dbReference type="Gene3D" id="4.10.220.110">
    <property type="match status" value="1"/>
</dbReference>
<dbReference type="SUPFAM" id="SSF69279">
    <property type="entry name" value="Phage tail proteins"/>
    <property type="match status" value="2"/>
</dbReference>
<name>A0A242M9Y4_CABSO</name>
<organism evidence="1 2">
    <name type="scientific">Caballeronia sordidicola</name>
    <name type="common">Burkholderia sordidicola</name>
    <dbReference type="NCBI Taxonomy" id="196367"/>
    <lineage>
        <taxon>Bacteria</taxon>
        <taxon>Pseudomonadati</taxon>
        <taxon>Pseudomonadota</taxon>
        <taxon>Betaproteobacteria</taxon>
        <taxon>Burkholderiales</taxon>
        <taxon>Burkholderiaceae</taxon>
        <taxon>Caballeronia</taxon>
    </lineage>
</organism>
<dbReference type="Gene3D" id="3.55.50.10">
    <property type="entry name" value="Baseplate protein-like domains"/>
    <property type="match status" value="1"/>
</dbReference>
<evidence type="ECO:0000313" key="2">
    <source>
        <dbReference type="Proteomes" id="UP000194546"/>
    </source>
</evidence>
<comment type="caution">
    <text evidence="1">The sequence shown here is derived from an EMBL/GenBank/DDBJ whole genome shotgun (WGS) entry which is preliminary data.</text>
</comment>
<dbReference type="Proteomes" id="UP000194546">
    <property type="component" value="Unassembled WGS sequence"/>
</dbReference>
<gene>
    <name evidence="1" type="ORF">PAMC26510_29885</name>
</gene>
<dbReference type="Gene3D" id="2.30.110.50">
    <property type="match status" value="1"/>
</dbReference>
<dbReference type="Pfam" id="PF05954">
    <property type="entry name" value="Phage_GPD"/>
    <property type="match status" value="1"/>
</dbReference>
<reference evidence="1 2" key="1">
    <citation type="submission" date="2017-03" db="EMBL/GenBank/DDBJ databases">
        <title>Genome analysis of strain PAMC 26510.</title>
        <authorList>
            <person name="Oh H.-M."/>
            <person name="Yang J.-A."/>
        </authorList>
    </citation>
    <scope>NUCLEOTIDE SEQUENCE [LARGE SCALE GENOMIC DNA]</scope>
    <source>
        <strain evidence="1 2">PAMC 26510</strain>
    </source>
</reference>
<dbReference type="EMBL" id="NBTY01000182">
    <property type="protein sequence ID" value="OTP67949.1"/>
    <property type="molecule type" value="Genomic_DNA"/>
</dbReference>
<proteinExistence type="predicted"/>
<protein>
    <submittedName>
        <fullName evidence="1">VgrG protein</fullName>
    </submittedName>
</protein>
<dbReference type="AlphaFoldDB" id="A0A242M9Y4"/>
<evidence type="ECO:0000313" key="1">
    <source>
        <dbReference type="EMBL" id="OTP67949.1"/>
    </source>
</evidence>